<dbReference type="STRING" id="471704.A0A151J5P7"/>
<sequence>MWKQFTHNGNYKWIVILPRLVSNYNARKHRTISMRPVDVTPAIADRLLITVYNVVKTVPSSSPSIQDLNLELVKVHDICDTNNVKLYGTCLYMKPTTVLFLFELE</sequence>
<dbReference type="AlphaFoldDB" id="A0A151J5P7"/>
<evidence type="ECO:0000313" key="2">
    <source>
        <dbReference type="Proteomes" id="UP000078492"/>
    </source>
</evidence>
<accession>A0A151J5P7</accession>
<dbReference type="Proteomes" id="UP000078492">
    <property type="component" value="Unassembled WGS sequence"/>
</dbReference>
<protein>
    <submittedName>
        <fullName evidence="1">Uncharacterized protein</fullName>
    </submittedName>
</protein>
<keyword evidence="2" id="KW-1185">Reference proteome</keyword>
<gene>
    <name evidence="1" type="ORF">ALC57_09260</name>
</gene>
<dbReference type="EMBL" id="KQ979967">
    <property type="protein sequence ID" value="KYN18430.1"/>
    <property type="molecule type" value="Genomic_DNA"/>
</dbReference>
<evidence type="ECO:0000313" key="1">
    <source>
        <dbReference type="EMBL" id="KYN18430.1"/>
    </source>
</evidence>
<reference evidence="1 2" key="1">
    <citation type="submission" date="2015-09" db="EMBL/GenBank/DDBJ databases">
        <title>Trachymyrmex cornetzi WGS genome.</title>
        <authorList>
            <person name="Nygaard S."/>
            <person name="Hu H."/>
            <person name="Boomsma J."/>
            <person name="Zhang G."/>
        </authorList>
    </citation>
    <scope>NUCLEOTIDE SEQUENCE [LARGE SCALE GENOMIC DNA]</scope>
    <source>
        <strain evidence="1">Tcor2-1</strain>
        <tissue evidence="1">Whole body</tissue>
    </source>
</reference>
<proteinExistence type="predicted"/>
<name>A0A151J5P7_9HYME</name>
<organism evidence="1 2">
    <name type="scientific">Trachymyrmex cornetzi</name>
    <dbReference type="NCBI Taxonomy" id="471704"/>
    <lineage>
        <taxon>Eukaryota</taxon>
        <taxon>Metazoa</taxon>
        <taxon>Ecdysozoa</taxon>
        <taxon>Arthropoda</taxon>
        <taxon>Hexapoda</taxon>
        <taxon>Insecta</taxon>
        <taxon>Pterygota</taxon>
        <taxon>Neoptera</taxon>
        <taxon>Endopterygota</taxon>
        <taxon>Hymenoptera</taxon>
        <taxon>Apocrita</taxon>
        <taxon>Aculeata</taxon>
        <taxon>Formicoidea</taxon>
        <taxon>Formicidae</taxon>
        <taxon>Myrmicinae</taxon>
        <taxon>Trachymyrmex</taxon>
    </lineage>
</organism>